<reference evidence="4 5" key="1">
    <citation type="journal article" date="2010" name="J. Bacteriol.">
        <title>Biochemical characterization of a novel indole prenyltransferase from Streptomyces sp. SN-593.</title>
        <authorList>
            <person name="Takahashi S."/>
            <person name="Takagi H."/>
            <person name="Toyoda A."/>
            <person name="Uramoto M."/>
            <person name="Nogawa T."/>
            <person name="Ueki M."/>
            <person name="Sakaki Y."/>
            <person name="Osada H."/>
        </authorList>
    </citation>
    <scope>NUCLEOTIDE SEQUENCE [LARGE SCALE GENOMIC DNA]</scope>
    <source>
        <strain evidence="4 5">SN-593</strain>
    </source>
</reference>
<dbReference type="PANTHER" id="PTHR48081">
    <property type="entry name" value="AB HYDROLASE SUPERFAMILY PROTEIN C4A8.06C"/>
    <property type="match status" value="1"/>
</dbReference>
<dbReference type="EMBL" id="AP018365">
    <property type="protein sequence ID" value="BBB01305.1"/>
    <property type="molecule type" value="Genomic_DNA"/>
</dbReference>
<dbReference type="SUPFAM" id="SSF53474">
    <property type="entry name" value="alpha/beta-Hydrolases"/>
    <property type="match status" value="1"/>
</dbReference>
<reference evidence="4 5" key="4">
    <citation type="journal article" date="2020" name="Sci. Rep.">
        <title>beta-carboline chemical signals induce reveromycin production through a LuxR family regulator in Streptomyces sp. SN-593.</title>
        <authorList>
            <person name="Panthee S."/>
            <person name="Kito N."/>
            <person name="Hayashi T."/>
            <person name="Shimizu T."/>
            <person name="Ishikawa J."/>
            <person name="Hamamoto H."/>
            <person name="Osada H."/>
            <person name="Takahashi S."/>
        </authorList>
    </citation>
    <scope>NUCLEOTIDE SEQUENCE [LARGE SCALE GENOMIC DNA]</scope>
    <source>
        <strain evidence="4 5">SN-593</strain>
    </source>
</reference>
<dbReference type="InterPro" id="IPR013094">
    <property type="entry name" value="AB_hydrolase_3"/>
</dbReference>
<dbReference type="PANTHER" id="PTHR48081:SF8">
    <property type="entry name" value="ALPHA_BETA HYDROLASE FOLD-3 DOMAIN-CONTAINING PROTEIN-RELATED"/>
    <property type="match status" value="1"/>
</dbReference>
<keyword evidence="1" id="KW-0378">Hydrolase</keyword>
<dbReference type="Gene3D" id="3.40.50.1820">
    <property type="entry name" value="alpha/beta hydrolase"/>
    <property type="match status" value="1"/>
</dbReference>
<organism evidence="3">
    <name type="scientific">Actinacidiphila reveromycinica</name>
    <dbReference type="NCBI Taxonomy" id="659352"/>
    <lineage>
        <taxon>Bacteria</taxon>
        <taxon>Bacillati</taxon>
        <taxon>Actinomycetota</taxon>
        <taxon>Actinomycetes</taxon>
        <taxon>Kitasatosporales</taxon>
        <taxon>Streptomycetaceae</taxon>
        <taxon>Actinacidiphila</taxon>
    </lineage>
</organism>
<proteinExistence type="predicted"/>
<dbReference type="Proteomes" id="UP000595703">
    <property type="component" value="Chromosome"/>
</dbReference>
<evidence type="ECO:0000313" key="5">
    <source>
        <dbReference type="Proteomes" id="UP000595703"/>
    </source>
</evidence>
<dbReference type="EMBL" id="AB568601">
    <property type="protein sequence ID" value="BAK64648.1"/>
    <property type="molecule type" value="Genomic_DNA"/>
</dbReference>
<dbReference type="RefSeq" id="WP_202237217.1">
    <property type="nucleotide sequence ID" value="NZ_AP018365.1"/>
</dbReference>
<keyword evidence="5" id="KW-1185">Reference proteome</keyword>
<evidence type="ECO:0000259" key="2">
    <source>
        <dbReference type="Pfam" id="PF07859"/>
    </source>
</evidence>
<dbReference type="GO" id="GO:0016787">
    <property type="term" value="F:hydrolase activity"/>
    <property type="evidence" value="ECO:0007669"/>
    <property type="project" value="UniProtKB-KW"/>
</dbReference>
<dbReference type="Pfam" id="PF07859">
    <property type="entry name" value="Abhydrolase_3"/>
    <property type="match status" value="1"/>
</dbReference>
<accession>G1UDV2</accession>
<reference evidence="3 5" key="3">
    <citation type="journal article" date="2011" name="Nat. Chem. Biol.">
        <title>Reveromycin A biosynthesis uses RevG and RevJ for stereospecific spiroacetal formation.</title>
        <authorList>
            <person name="Takahashi S."/>
            <person name="Toyoda A."/>
            <person name="Sekiyama Y."/>
            <person name="Takagi H."/>
            <person name="Nogawa T."/>
            <person name="Uramoto M."/>
            <person name="Suzuki R."/>
            <person name="Koshino H."/>
            <person name="Kumano T."/>
            <person name="Panthee S."/>
            <person name="Dairi T."/>
            <person name="Ishikawa J."/>
            <person name="Ikeda H."/>
            <person name="Sakaki Y."/>
            <person name="Osada H."/>
        </authorList>
    </citation>
    <scope>NUCLEOTIDE SEQUENCE</scope>
    <source>
        <strain evidence="3 5">SN-593</strain>
    </source>
</reference>
<name>G1UDV2_9ACTN</name>
<evidence type="ECO:0000313" key="3">
    <source>
        <dbReference type="EMBL" id="BAK64648.1"/>
    </source>
</evidence>
<feature type="domain" description="Alpha/beta hydrolase fold-3" evidence="2">
    <location>
        <begin position="74"/>
        <end position="277"/>
    </location>
</feature>
<dbReference type="InterPro" id="IPR050300">
    <property type="entry name" value="GDXG_lipolytic_enzyme"/>
</dbReference>
<reference evidence="4 5" key="2">
    <citation type="journal article" date="2011" name="J. Antibiot.">
        <title>Furaquinocins I and J: novel polyketide isoprenoid hybrid compounds from Streptomyces reveromyceticus SN-593.</title>
        <authorList>
            <person name="Panthee S."/>
            <person name="Takahashi S."/>
            <person name="Takagi H."/>
            <person name="Nogawa T."/>
            <person name="Oowada E."/>
            <person name="Uramoto M."/>
            <person name="Osada H."/>
        </authorList>
    </citation>
    <scope>NUCLEOTIDE SEQUENCE [LARGE SCALE GENOMIC DNA]</scope>
    <source>
        <strain evidence="4 5">SN-593</strain>
    </source>
</reference>
<dbReference type="InterPro" id="IPR029058">
    <property type="entry name" value="AB_hydrolase_fold"/>
</dbReference>
<dbReference type="KEGG" id="arev:RVR_8641"/>
<evidence type="ECO:0000313" key="4">
    <source>
        <dbReference type="EMBL" id="BBB01305.1"/>
    </source>
</evidence>
<gene>
    <name evidence="3" type="primary">revN</name>
    <name evidence="4" type="ORF">RVR_8641</name>
</gene>
<evidence type="ECO:0000256" key="1">
    <source>
        <dbReference type="ARBA" id="ARBA00022801"/>
    </source>
</evidence>
<dbReference type="AlphaFoldDB" id="G1UDV2"/>
<sequence>MPLDPAVKAVLDILDAAGDRQLHELPMPLARANYDQLAGLGGEPAAIGRTERTTADGVPVRLYWPDSPGPHPILLFFHGGGWVLGSLDGYDGVARDLSAHADCLVVSVGYRLAPDHCFPAAVEDALTVAKWAMRTGDAYGGDTQRLAVAGDSAGGNLSAVLVNELPGRFRAQALLYPVTDQTRKHPSVRENGQGYLLTEDTLRWFSENYLGDQDPRHPWASPLFAADEVLAAAPPTLVVTGEFDPLRDEGEAYADRLRALGVHVENRRYDGMIHAFFSMRGMVPAAGEALRQVTDFLQEAWTQHT</sequence>
<protein>
    <submittedName>
        <fullName evidence="4">Putative esterase</fullName>
    </submittedName>
    <submittedName>
        <fullName evidence="3">Putative thioesterase</fullName>
    </submittedName>
</protein>